<name>A0AAN4AUE5_9FUSO</name>
<proteinExistence type="predicted"/>
<sequence>MKQVITFKSNPDYYEKEKLGLKCNTVRVFELCDDREYILRDIMSEEIKKEDVVLKIENNETGETFERMISDLTFFATNGVEIYVISWIHKDEVV</sequence>
<evidence type="ECO:0000313" key="2">
    <source>
        <dbReference type="Proteomes" id="UP000003120"/>
    </source>
</evidence>
<organism evidence="1 2">
    <name type="scientific">Fusobacterium necrophorum subsp. funduliforme Fnf 1007</name>
    <dbReference type="NCBI Taxonomy" id="1161424"/>
    <lineage>
        <taxon>Bacteria</taxon>
        <taxon>Fusobacteriati</taxon>
        <taxon>Fusobacteriota</taxon>
        <taxon>Fusobacteriia</taxon>
        <taxon>Fusobacteriales</taxon>
        <taxon>Fusobacteriaceae</taxon>
        <taxon>Fusobacterium</taxon>
    </lineage>
</organism>
<protein>
    <submittedName>
        <fullName evidence="1">Uncharacterized protein</fullName>
    </submittedName>
</protein>
<reference evidence="1 2" key="1">
    <citation type="submission" date="2012-07" db="EMBL/GenBank/DDBJ databases">
        <authorList>
            <person name="Durkin A.S."/>
            <person name="McCorrison J."/>
            <person name="Torralba M."/>
            <person name="Gillis M."/>
            <person name="Methe B."/>
            <person name="Sutton G."/>
            <person name="Nelson K.E."/>
        </authorList>
    </citation>
    <scope>NUCLEOTIDE SEQUENCE [LARGE SCALE GENOMIC DNA]</scope>
    <source>
        <strain evidence="1 2">Fnf 1007</strain>
    </source>
</reference>
<gene>
    <name evidence="1" type="ORF">HMPREF1127_1116</name>
</gene>
<dbReference type="AlphaFoldDB" id="A0AAN4AUE5"/>
<evidence type="ECO:0000313" key="1">
    <source>
        <dbReference type="EMBL" id="EJU18786.1"/>
    </source>
</evidence>
<dbReference type="Proteomes" id="UP000003120">
    <property type="component" value="Unassembled WGS sequence"/>
</dbReference>
<comment type="caution">
    <text evidence="1">The sequence shown here is derived from an EMBL/GenBank/DDBJ whole genome shotgun (WGS) entry which is preliminary data.</text>
</comment>
<dbReference type="EMBL" id="ALKK01000011">
    <property type="protein sequence ID" value="EJU18786.1"/>
    <property type="molecule type" value="Genomic_DNA"/>
</dbReference>
<dbReference type="RefSeq" id="WP_005960398.1">
    <property type="nucleotide sequence ID" value="NZ_ALKK01000011.1"/>
</dbReference>
<dbReference type="GeneID" id="75075198"/>
<accession>A0AAN4AUE5</accession>